<sequence length="196" mass="21944">MRWTAIVPYKANSLVKSRLAPVLDREDRNRLATTLLAHLQETLSRCSRIDRCLLVSKERCSVWAGDWLRDPGRGLNAALEAGAEMAGRPLLVIHGDLPLVTPDDLNALLDVAEREGIAIAPDRHETGTNAVALCDNRTFSFMFGRDSKMLHLKQLHNLRPCDFIVNRLGFQLDCDTPQDIEIAKESGWSRASEFPL</sequence>
<keyword evidence="3" id="KW-0547">Nucleotide-binding</keyword>
<keyword evidence="1 5" id="KW-0808">Transferase</keyword>
<keyword evidence="6" id="KW-1185">Reference proteome</keyword>
<dbReference type="InterPro" id="IPR002835">
    <property type="entry name" value="CofC"/>
</dbReference>
<evidence type="ECO:0000313" key="5">
    <source>
        <dbReference type="EMBL" id="NYH95523.1"/>
    </source>
</evidence>
<name>A0A7Z0BUT5_9SPHN</name>
<evidence type="ECO:0000256" key="3">
    <source>
        <dbReference type="ARBA" id="ARBA00022741"/>
    </source>
</evidence>
<keyword evidence="2 5" id="KW-0548">Nucleotidyltransferase</keyword>
<organism evidence="5 6">
    <name type="scientific">Novosphingobium marinum</name>
    <dbReference type="NCBI Taxonomy" id="1514948"/>
    <lineage>
        <taxon>Bacteria</taxon>
        <taxon>Pseudomonadati</taxon>
        <taxon>Pseudomonadota</taxon>
        <taxon>Alphaproteobacteria</taxon>
        <taxon>Sphingomonadales</taxon>
        <taxon>Sphingomonadaceae</taxon>
        <taxon>Novosphingobium</taxon>
    </lineage>
</organism>
<keyword evidence="4" id="KW-0342">GTP-binding</keyword>
<dbReference type="AlphaFoldDB" id="A0A7Z0BUT5"/>
<dbReference type="Gene3D" id="3.90.550.10">
    <property type="entry name" value="Spore Coat Polysaccharide Biosynthesis Protein SpsA, Chain A"/>
    <property type="match status" value="1"/>
</dbReference>
<dbReference type="GO" id="GO:0005525">
    <property type="term" value="F:GTP binding"/>
    <property type="evidence" value="ECO:0007669"/>
    <property type="project" value="UniProtKB-KW"/>
</dbReference>
<evidence type="ECO:0000313" key="6">
    <source>
        <dbReference type="Proteomes" id="UP000522081"/>
    </source>
</evidence>
<dbReference type="Proteomes" id="UP000522081">
    <property type="component" value="Unassembled WGS sequence"/>
</dbReference>
<dbReference type="NCBIfam" id="TIGR03552">
    <property type="entry name" value="F420_cofC"/>
    <property type="match status" value="1"/>
</dbReference>
<gene>
    <name evidence="5" type="ORF">FHS75_001842</name>
</gene>
<comment type="caution">
    <text evidence="5">The sequence shown here is derived from an EMBL/GenBank/DDBJ whole genome shotgun (WGS) entry which is preliminary data.</text>
</comment>
<dbReference type="SUPFAM" id="SSF53448">
    <property type="entry name" value="Nucleotide-diphospho-sugar transferases"/>
    <property type="match status" value="1"/>
</dbReference>
<evidence type="ECO:0000256" key="1">
    <source>
        <dbReference type="ARBA" id="ARBA00022679"/>
    </source>
</evidence>
<dbReference type="PANTHER" id="PTHR40392:SF1">
    <property type="entry name" value="2-PHOSPHO-L-LACTATE GUANYLYLTRANSFERASE"/>
    <property type="match status" value="1"/>
</dbReference>
<evidence type="ECO:0000256" key="4">
    <source>
        <dbReference type="ARBA" id="ARBA00023134"/>
    </source>
</evidence>
<proteinExistence type="predicted"/>
<evidence type="ECO:0000256" key="2">
    <source>
        <dbReference type="ARBA" id="ARBA00022695"/>
    </source>
</evidence>
<dbReference type="EMBL" id="JACBZF010000002">
    <property type="protein sequence ID" value="NYH95523.1"/>
    <property type="molecule type" value="Genomic_DNA"/>
</dbReference>
<accession>A0A7Z0BUT5</accession>
<dbReference type="Pfam" id="PF01983">
    <property type="entry name" value="CofC"/>
    <property type="match status" value="1"/>
</dbReference>
<protein>
    <submittedName>
        <fullName evidence="5">2-phospho-L-lactate guanylyltransferase</fullName>
        <ecNumber evidence="5">2.7.7.68</ecNumber>
    </submittedName>
</protein>
<dbReference type="RefSeq" id="WP_179407362.1">
    <property type="nucleotide sequence ID" value="NZ_BMGF01000002.1"/>
</dbReference>
<dbReference type="EC" id="2.7.7.68" evidence="5"/>
<dbReference type="InterPro" id="IPR029044">
    <property type="entry name" value="Nucleotide-diphossugar_trans"/>
</dbReference>
<dbReference type="GO" id="GO:0043814">
    <property type="term" value="F:phospholactate guanylyltransferase activity"/>
    <property type="evidence" value="ECO:0007669"/>
    <property type="project" value="UniProtKB-EC"/>
</dbReference>
<dbReference type="PANTHER" id="PTHR40392">
    <property type="entry name" value="2-PHOSPHO-L-LACTATE GUANYLYLTRANSFERASE"/>
    <property type="match status" value="1"/>
</dbReference>
<reference evidence="5 6" key="1">
    <citation type="submission" date="2020-07" db="EMBL/GenBank/DDBJ databases">
        <title>Genomic Encyclopedia of Type Strains, Phase IV (KMG-IV): sequencing the most valuable type-strain genomes for metagenomic binning, comparative biology and taxonomic classification.</title>
        <authorList>
            <person name="Goeker M."/>
        </authorList>
    </citation>
    <scope>NUCLEOTIDE SEQUENCE [LARGE SCALE GENOMIC DNA]</scope>
    <source>
        <strain evidence="5 6">DSM 29043</strain>
    </source>
</reference>